<organism evidence="2 3">
    <name type="scientific">Trichogramma brassicae</name>
    <dbReference type="NCBI Taxonomy" id="86971"/>
    <lineage>
        <taxon>Eukaryota</taxon>
        <taxon>Metazoa</taxon>
        <taxon>Ecdysozoa</taxon>
        <taxon>Arthropoda</taxon>
        <taxon>Hexapoda</taxon>
        <taxon>Insecta</taxon>
        <taxon>Pterygota</taxon>
        <taxon>Neoptera</taxon>
        <taxon>Endopterygota</taxon>
        <taxon>Hymenoptera</taxon>
        <taxon>Apocrita</taxon>
        <taxon>Proctotrupomorpha</taxon>
        <taxon>Chalcidoidea</taxon>
        <taxon>Trichogrammatidae</taxon>
        <taxon>Trichogramma</taxon>
    </lineage>
</organism>
<sequence>MRFMWDNNFSNEEIANRMDCSVRTVRRWGVKFMDELERNVAHTDRRVNNTHPWKLSDAQLLEIAEEMTENPFQAVRNLPQVYEFNVNERTIRESLRRRAGFRCCNPSVKAEINVNHELARLQYAFRFQGWTAEQWRRTIAVDEKVFSTSTDEHEAKTLWSKLHKKYVQLQYDLGRRRKTYGLLWPRTKEFMKHMDFLRCYCHQTTNMRNKSYDDFEAEAFLAGVPCATCKCSGITCVTRIASTSERRKKQSKMPKEETKTKNAIKSVSEDESNASMWSTRSRTSSDVGRTKLNAYAGYCLYTKVLHSGAFDSLLLTMRWVEQSKLINGHPRQFLEIQIHYYTFLFIIFKQNIPDNIASTKLVISSTAWQRSSSVIFSVALKPTGNSIFRLEPIHNIYGFKEVKISKKSKKNSSRKVPADRCTKFRSDQEDAKFKKITLAQILLQF</sequence>
<gene>
    <name evidence="2" type="ORF">TBRA_LOCUS6909</name>
</gene>
<proteinExistence type="predicted"/>
<dbReference type="OrthoDB" id="6417450at2759"/>
<reference evidence="2 3" key="1">
    <citation type="submission" date="2020-02" db="EMBL/GenBank/DDBJ databases">
        <authorList>
            <person name="Ferguson B K."/>
        </authorList>
    </citation>
    <scope>NUCLEOTIDE SEQUENCE [LARGE SCALE GENOMIC DNA]</scope>
</reference>
<keyword evidence="3" id="KW-1185">Reference proteome</keyword>
<name>A0A6H5IJM6_9HYME</name>
<dbReference type="EMBL" id="CADCXV010000766">
    <property type="protein sequence ID" value="CAB0035011.1"/>
    <property type="molecule type" value="Genomic_DNA"/>
</dbReference>
<dbReference type="AlphaFoldDB" id="A0A6H5IJM6"/>
<dbReference type="Proteomes" id="UP000479190">
    <property type="component" value="Unassembled WGS sequence"/>
</dbReference>
<evidence type="ECO:0000256" key="1">
    <source>
        <dbReference type="SAM" id="MobiDB-lite"/>
    </source>
</evidence>
<evidence type="ECO:0000313" key="2">
    <source>
        <dbReference type="EMBL" id="CAB0035011.1"/>
    </source>
</evidence>
<protein>
    <recommendedName>
        <fullName evidence="4">Transposase Tc1-like domain-containing protein</fullName>
    </recommendedName>
</protein>
<evidence type="ECO:0008006" key="4">
    <source>
        <dbReference type="Google" id="ProtNLM"/>
    </source>
</evidence>
<accession>A0A6H5IJM6</accession>
<feature type="region of interest" description="Disordered" evidence="1">
    <location>
        <begin position="245"/>
        <end position="267"/>
    </location>
</feature>
<evidence type="ECO:0000313" key="3">
    <source>
        <dbReference type="Proteomes" id="UP000479190"/>
    </source>
</evidence>